<protein>
    <submittedName>
        <fullName evidence="15">Ferric reductase-like transmembrane domain-containing protein</fullName>
    </submittedName>
</protein>
<keyword evidence="8 13" id="KW-1133">Transmembrane helix</keyword>
<dbReference type="InterPro" id="IPR013130">
    <property type="entry name" value="Fe3_Rdtase_TM_dom"/>
</dbReference>
<evidence type="ECO:0000256" key="6">
    <source>
        <dbReference type="ARBA" id="ARBA00022723"/>
    </source>
</evidence>
<dbReference type="SUPFAM" id="SSF63380">
    <property type="entry name" value="Riboflavin synthase domain-like"/>
    <property type="match status" value="1"/>
</dbReference>
<organism evidence="15 16">
    <name type="scientific">Luteococcus peritonei</name>
    <dbReference type="NCBI Taxonomy" id="88874"/>
    <lineage>
        <taxon>Bacteria</taxon>
        <taxon>Bacillati</taxon>
        <taxon>Actinomycetota</taxon>
        <taxon>Actinomycetes</taxon>
        <taxon>Propionibacteriales</taxon>
        <taxon>Propionibacteriaceae</taxon>
        <taxon>Luteococcus</taxon>
    </lineage>
</organism>
<proteinExistence type="predicted"/>
<dbReference type="InterPro" id="IPR017927">
    <property type="entry name" value="FAD-bd_FR_type"/>
</dbReference>
<keyword evidence="9" id="KW-0560">Oxidoreductase</keyword>
<keyword evidence="3" id="KW-0285">Flavoprotein</keyword>
<comment type="cofactor">
    <cofactor evidence="1">
        <name>FAD</name>
        <dbReference type="ChEBI" id="CHEBI:57692"/>
    </cofactor>
</comment>
<keyword evidence="12 13" id="KW-0472">Membrane</keyword>
<comment type="caution">
    <text evidence="15">The sequence shown here is derived from an EMBL/GenBank/DDBJ whole genome shotgun (WGS) entry which is preliminary data.</text>
</comment>
<dbReference type="InterPro" id="IPR050415">
    <property type="entry name" value="MRET"/>
</dbReference>
<feature type="domain" description="FAD-binding FR-type" evidence="14">
    <location>
        <begin position="252"/>
        <end position="352"/>
    </location>
</feature>
<accession>A0ABW4RZY8</accession>
<name>A0ABW4RZY8_9ACTN</name>
<feature type="transmembrane region" description="Helical" evidence="13">
    <location>
        <begin position="164"/>
        <end position="186"/>
    </location>
</feature>
<comment type="subcellular location">
    <subcellularLocation>
        <location evidence="2">Membrane</location>
        <topology evidence="2">Multi-pass membrane protein</topology>
    </subcellularLocation>
</comment>
<keyword evidence="7" id="KW-0274">FAD</keyword>
<keyword evidence="4 13" id="KW-0812">Transmembrane</keyword>
<feature type="transmembrane region" description="Helical" evidence="13">
    <location>
        <begin position="43"/>
        <end position="65"/>
    </location>
</feature>
<evidence type="ECO:0000259" key="14">
    <source>
        <dbReference type="PROSITE" id="PS51384"/>
    </source>
</evidence>
<evidence type="ECO:0000313" key="16">
    <source>
        <dbReference type="Proteomes" id="UP001597326"/>
    </source>
</evidence>
<dbReference type="Proteomes" id="UP001597326">
    <property type="component" value="Unassembled WGS sequence"/>
</dbReference>
<feature type="transmembrane region" description="Helical" evidence="13">
    <location>
        <begin position="124"/>
        <end position="144"/>
    </location>
</feature>
<keyword evidence="16" id="KW-1185">Reference proteome</keyword>
<keyword evidence="11" id="KW-0411">Iron-sulfur</keyword>
<dbReference type="Gene3D" id="2.40.30.10">
    <property type="entry name" value="Translation factors"/>
    <property type="match status" value="1"/>
</dbReference>
<dbReference type="PANTHER" id="PTHR47354">
    <property type="entry name" value="NADH OXIDOREDUCTASE HCR"/>
    <property type="match status" value="1"/>
</dbReference>
<dbReference type="Pfam" id="PF01794">
    <property type="entry name" value="Ferric_reduct"/>
    <property type="match status" value="1"/>
</dbReference>
<evidence type="ECO:0000256" key="3">
    <source>
        <dbReference type="ARBA" id="ARBA00022630"/>
    </source>
</evidence>
<evidence type="ECO:0000256" key="12">
    <source>
        <dbReference type="ARBA" id="ARBA00023136"/>
    </source>
</evidence>
<evidence type="ECO:0000256" key="8">
    <source>
        <dbReference type="ARBA" id="ARBA00022989"/>
    </source>
</evidence>
<evidence type="ECO:0000256" key="13">
    <source>
        <dbReference type="SAM" id="Phobius"/>
    </source>
</evidence>
<dbReference type="SUPFAM" id="SSF52343">
    <property type="entry name" value="Ferredoxin reductase-like, C-terminal NADP-linked domain"/>
    <property type="match status" value="1"/>
</dbReference>
<dbReference type="InterPro" id="IPR017938">
    <property type="entry name" value="Riboflavin_synthase-like_b-brl"/>
</dbReference>
<keyword evidence="10" id="KW-0408">Iron</keyword>
<feature type="transmembrane region" description="Helical" evidence="13">
    <location>
        <begin position="227"/>
        <end position="247"/>
    </location>
</feature>
<dbReference type="RefSeq" id="WP_343875464.1">
    <property type="nucleotide sequence ID" value="NZ_BAAAIX010000033.1"/>
</dbReference>
<evidence type="ECO:0000256" key="2">
    <source>
        <dbReference type="ARBA" id="ARBA00004141"/>
    </source>
</evidence>
<evidence type="ECO:0000313" key="15">
    <source>
        <dbReference type="EMBL" id="MFD1891218.1"/>
    </source>
</evidence>
<dbReference type="PANTHER" id="PTHR47354:SF8">
    <property type="entry name" value="1,2-PHENYLACETYL-COA EPOXIDASE, SUBUNIT E"/>
    <property type="match status" value="1"/>
</dbReference>
<evidence type="ECO:0000256" key="11">
    <source>
        <dbReference type="ARBA" id="ARBA00023014"/>
    </source>
</evidence>
<dbReference type="Gene3D" id="3.40.50.80">
    <property type="entry name" value="Nucleotide-binding domain of ferredoxin-NADP reductase (FNR) module"/>
    <property type="match status" value="1"/>
</dbReference>
<gene>
    <name evidence="15" type="ORF">ACFSCS_13655</name>
</gene>
<dbReference type="EMBL" id="JBHUFZ010000032">
    <property type="protein sequence ID" value="MFD1891218.1"/>
    <property type="molecule type" value="Genomic_DNA"/>
</dbReference>
<evidence type="ECO:0000256" key="9">
    <source>
        <dbReference type="ARBA" id="ARBA00023002"/>
    </source>
</evidence>
<reference evidence="16" key="1">
    <citation type="journal article" date="2019" name="Int. J. Syst. Evol. Microbiol.">
        <title>The Global Catalogue of Microorganisms (GCM) 10K type strain sequencing project: providing services to taxonomists for standard genome sequencing and annotation.</title>
        <authorList>
            <consortium name="The Broad Institute Genomics Platform"/>
            <consortium name="The Broad Institute Genome Sequencing Center for Infectious Disease"/>
            <person name="Wu L."/>
            <person name="Ma J."/>
        </authorList>
    </citation>
    <scope>NUCLEOTIDE SEQUENCE [LARGE SCALE GENOMIC DNA]</scope>
    <source>
        <strain evidence="16">CAIM 431</strain>
    </source>
</reference>
<dbReference type="InterPro" id="IPR039261">
    <property type="entry name" value="FNR_nucleotide-bd"/>
</dbReference>
<dbReference type="PRINTS" id="PR00410">
    <property type="entry name" value="PHEHYDRXLASE"/>
</dbReference>
<evidence type="ECO:0000256" key="4">
    <source>
        <dbReference type="ARBA" id="ARBA00022692"/>
    </source>
</evidence>
<evidence type="ECO:0000256" key="5">
    <source>
        <dbReference type="ARBA" id="ARBA00022714"/>
    </source>
</evidence>
<feature type="transmembrane region" description="Helical" evidence="13">
    <location>
        <begin position="85"/>
        <end position="103"/>
    </location>
</feature>
<feature type="transmembrane region" description="Helical" evidence="13">
    <location>
        <begin position="198"/>
        <end position="215"/>
    </location>
</feature>
<evidence type="ECO:0000256" key="10">
    <source>
        <dbReference type="ARBA" id="ARBA00023004"/>
    </source>
</evidence>
<dbReference type="PROSITE" id="PS51384">
    <property type="entry name" value="FAD_FR"/>
    <property type="match status" value="1"/>
</dbReference>
<keyword evidence="5" id="KW-0001">2Fe-2S</keyword>
<keyword evidence="6" id="KW-0479">Metal-binding</keyword>
<evidence type="ECO:0000256" key="7">
    <source>
        <dbReference type="ARBA" id="ARBA00022827"/>
    </source>
</evidence>
<evidence type="ECO:0000256" key="1">
    <source>
        <dbReference type="ARBA" id="ARBA00001974"/>
    </source>
</evidence>
<sequence length="480" mass="52290">MTSNVLTRSSRDGAAARLPQPAATLLRDGAGHDPLRGNRRRRALELTGVQLLAWLSVAVVVAIYLGDRGLSGWDDAKGVLKSVGILTGLVSADLMCLMLLLAARIGWLERLLGQDRALARHSGLGSWVVGGVMAHGILLVGSYAMSQQTGWLDEFVLLWGVRDVALAVMAAALLLVVGLSSAVLALRRHLPYELWHGVHLTTYLAVALSIPHQFTTATLFESGWARAWWIGLYGLTAFCLLTWRVLLPLLVSLRQGLVVTRVEELDDDVAAITMRGRDVASLRIRGGQFAHWRFWTPGLVWQQHPLSLSAMPRGDELRITVRGLGRGSARMLRLRPGTRVSLQGPYGRFSDVARTREFVVMIGSGTGIAPIRALLEDTRTLPGRALVVLRASAPGQLHHLEEFRELCRARGIALVTLVGPRGEGWTPAGSEGVGLCELAPWVREADLYVCGPRDWAALVQAEALALGVPGEQLHREDFSF</sequence>